<dbReference type="PANTHER" id="PTHR36766">
    <property type="entry name" value="PLANT BROAD-SPECTRUM MILDEW RESISTANCE PROTEIN RPW8"/>
    <property type="match status" value="1"/>
</dbReference>
<evidence type="ECO:0000259" key="6">
    <source>
        <dbReference type="Pfam" id="PF18052"/>
    </source>
</evidence>
<dbReference type="AlphaFoldDB" id="A0AB32VRP0"/>
<dbReference type="Gramene" id="Tc01v2_t005810.3">
    <property type="protein sequence ID" value="Tc01v2_p005810.3"/>
    <property type="gene ID" value="Tc01v2_g005810"/>
</dbReference>
<dbReference type="GO" id="GO:0043531">
    <property type="term" value="F:ADP binding"/>
    <property type="evidence" value="ECO:0007669"/>
    <property type="project" value="InterPro"/>
</dbReference>
<protein>
    <submittedName>
        <fullName evidence="8 9">Disease resistance protein RGA3</fullName>
    </submittedName>
</protein>
<sequence>MAEAIPYRIISNILSKLAWLVGEELGLASWWDEELQKLWETLATIDCVLLDAEQMQESNRAFKNRISRLVDVVYDADDLPDEVDYEIQDQKVHARGKVSEVHVWEHVRNFFSPSNPLFIGLNMGHRIKEIRGWLDTVAADMSKFYLRERVGELDKKAKDTGRETSSKVRSELIIGREKDKELIIESLLKKQNDQHGDIIPIVAIVGFGGLGKTSLAQLVYGDAKVKSCFDQQIWVCVPEDFNRCMIFKEILEVFGQLGQNG</sequence>
<evidence type="ECO:0000313" key="9">
    <source>
        <dbReference type="RefSeq" id="XP_017969952.1"/>
    </source>
</evidence>
<accession>A0AB32VRP0</accession>
<evidence type="ECO:0000259" key="5">
    <source>
        <dbReference type="Pfam" id="PF00931"/>
    </source>
</evidence>
<keyword evidence="2" id="KW-0547">Nucleotide-binding</keyword>
<dbReference type="InterPro" id="IPR027417">
    <property type="entry name" value="P-loop_NTPase"/>
</dbReference>
<reference evidence="7" key="1">
    <citation type="journal article" date="1997" name="Nucleic Acids Res.">
        <title>tRNAscan-SE: a program for improved detection of transfer RNA genes in genomic sequence.</title>
        <authorList>
            <person name="Lowe T.M."/>
            <person name="Eddy S.R."/>
        </authorList>
    </citation>
    <scope>NUCLEOTIDE SEQUENCE [LARGE SCALE GENOMIC DNA]</scope>
    <source>
        <strain evidence="7">r\B97-61/B2</strain>
    </source>
</reference>
<dbReference type="Gene3D" id="1.20.5.4130">
    <property type="match status" value="1"/>
</dbReference>
<dbReference type="GO" id="GO:0005524">
    <property type="term" value="F:ATP binding"/>
    <property type="evidence" value="ECO:0007669"/>
    <property type="project" value="UniProtKB-KW"/>
</dbReference>
<reference evidence="8 9" key="2">
    <citation type="submission" date="2025-04" db="UniProtKB">
        <authorList>
            <consortium name="RefSeq"/>
        </authorList>
    </citation>
    <scope>IDENTIFICATION</scope>
</reference>
<dbReference type="RefSeq" id="XP_007047431.2">
    <property type="nucleotide sequence ID" value="XM_007047369.2"/>
</dbReference>
<evidence type="ECO:0000313" key="7">
    <source>
        <dbReference type="Proteomes" id="UP000694886"/>
    </source>
</evidence>
<dbReference type="InterPro" id="IPR002182">
    <property type="entry name" value="NB-ARC"/>
</dbReference>
<name>A0AB32VRP0_THECC</name>
<feature type="domain" description="NB-ARC" evidence="5">
    <location>
        <begin position="177"/>
        <end position="255"/>
    </location>
</feature>
<keyword evidence="1" id="KW-0677">Repeat</keyword>
<evidence type="ECO:0000313" key="8">
    <source>
        <dbReference type="RefSeq" id="XP_007047431.2"/>
    </source>
</evidence>
<dbReference type="GO" id="GO:0006952">
    <property type="term" value="P:defense response"/>
    <property type="evidence" value="ECO:0007669"/>
    <property type="project" value="UniProtKB-KW"/>
</dbReference>
<gene>
    <name evidence="8 9 10" type="primary">LOC18611228</name>
</gene>
<proteinExistence type="predicted"/>
<organism evidence="7 9">
    <name type="scientific">Theobroma cacao</name>
    <name type="common">Cacao</name>
    <name type="synonym">Cocoa</name>
    <dbReference type="NCBI Taxonomy" id="3641"/>
    <lineage>
        <taxon>Eukaryota</taxon>
        <taxon>Viridiplantae</taxon>
        <taxon>Streptophyta</taxon>
        <taxon>Embryophyta</taxon>
        <taxon>Tracheophyta</taxon>
        <taxon>Spermatophyta</taxon>
        <taxon>Magnoliopsida</taxon>
        <taxon>eudicotyledons</taxon>
        <taxon>Gunneridae</taxon>
        <taxon>Pentapetalae</taxon>
        <taxon>rosids</taxon>
        <taxon>malvids</taxon>
        <taxon>Malvales</taxon>
        <taxon>Malvaceae</taxon>
        <taxon>Byttnerioideae</taxon>
        <taxon>Theobroma</taxon>
    </lineage>
</organism>
<dbReference type="Gramene" id="Tc01v2_t005810.2">
    <property type="protein sequence ID" value="Tc01v2_p005810.2"/>
    <property type="gene ID" value="Tc01v2_g005810"/>
</dbReference>
<dbReference type="InterPro" id="IPR041118">
    <property type="entry name" value="Rx_N"/>
</dbReference>
<dbReference type="SUPFAM" id="SSF52540">
    <property type="entry name" value="P-loop containing nucleoside triphosphate hydrolases"/>
    <property type="match status" value="1"/>
</dbReference>
<dbReference type="Pfam" id="PF18052">
    <property type="entry name" value="Rx_N"/>
    <property type="match status" value="1"/>
</dbReference>
<evidence type="ECO:0000256" key="4">
    <source>
        <dbReference type="ARBA" id="ARBA00022840"/>
    </source>
</evidence>
<keyword evidence="4" id="KW-0067">ATP-binding</keyword>
<dbReference type="KEGG" id="tcc:18611228"/>
<dbReference type="Proteomes" id="UP000694886">
    <property type="component" value="Chromosome 1"/>
</dbReference>
<evidence type="ECO:0000256" key="3">
    <source>
        <dbReference type="ARBA" id="ARBA00022821"/>
    </source>
</evidence>
<dbReference type="RefSeq" id="XP_017969962.1">
    <property type="nucleotide sequence ID" value="XM_018114473.1"/>
</dbReference>
<evidence type="ECO:0000256" key="2">
    <source>
        <dbReference type="ARBA" id="ARBA00022741"/>
    </source>
</evidence>
<dbReference type="Gene3D" id="3.40.50.300">
    <property type="entry name" value="P-loop containing nucleotide triphosphate hydrolases"/>
    <property type="match status" value="1"/>
</dbReference>
<dbReference type="GeneID" id="18611228"/>
<dbReference type="Gramene" id="Tc01v2_t005810.1">
    <property type="protein sequence ID" value="Tc01v2_p005810.1"/>
    <property type="gene ID" value="Tc01v2_g005810"/>
</dbReference>
<dbReference type="PANTHER" id="PTHR36766:SF40">
    <property type="entry name" value="DISEASE RESISTANCE PROTEIN RGA3"/>
    <property type="match status" value="1"/>
</dbReference>
<evidence type="ECO:0000256" key="1">
    <source>
        <dbReference type="ARBA" id="ARBA00022737"/>
    </source>
</evidence>
<dbReference type="RefSeq" id="XP_017969952.1">
    <property type="nucleotide sequence ID" value="XM_018114463.1"/>
</dbReference>
<evidence type="ECO:0000313" key="10">
    <source>
        <dbReference type="RefSeq" id="XP_017969962.1"/>
    </source>
</evidence>
<feature type="domain" description="Disease resistance N-terminal" evidence="6">
    <location>
        <begin position="9"/>
        <end position="95"/>
    </location>
</feature>
<dbReference type="Pfam" id="PF00931">
    <property type="entry name" value="NB-ARC"/>
    <property type="match status" value="1"/>
</dbReference>
<keyword evidence="3" id="KW-0611">Plant defense</keyword>